<evidence type="ECO:0000313" key="2">
    <source>
        <dbReference type="Proteomes" id="UP000232323"/>
    </source>
</evidence>
<dbReference type="EMBL" id="BEGY01000194">
    <property type="protein sequence ID" value="GAX85822.1"/>
    <property type="molecule type" value="Genomic_DNA"/>
</dbReference>
<sequence length="219" mass="23861">MSSLKLFGDADIPYYKDGGRGLTDVKSRSALFTDIAATIGSNIKNKTLKCYGIVYTFPQCAVLSKSGPVTTLDTFLAETQLIVLDAYQWTPHTFKFRCMKEKADGSVCGSELHSEKGWADATSSKGLGAHSTIFLCSRKQGQQQPDQCSQQPRGAQAMSSTTKTGCSWCGPVDWSGEFIAKQVDDGVDLWIGMVNGEKRAMLHSRLATKRAKKAEVESL</sequence>
<dbReference type="Proteomes" id="UP000232323">
    <property type="component" value="Unassembled WGS sequence"/>
</dbReference>
<proteinExistence type="predicted"/>
<comment type="caution">
    <text evidence="1">The sequence shown here is derived from an EMBL/GenBank/DDBJ whole genome shotgun (WGS) entry which is preliminary data.</text>
</comment>
<reference evidence="1 2" key="1">
    <citation type="submission" date="2017-08" db="EMBL/GenBank/DDBJ databases">
        <title>Acidophilic green algal genome provides insights into adaptation to an acidic environment.</title>
        <authorList>
            <person name="Hirooka S."/>
            <person name="Hirose Y."/>
            <person name="Kanesaki Y."/>
            <person name="Higuchi S."/>
            <person name="Fujiwara T."/>
            <person name="Onuma R."/>
            <person name="Era A."/>
            <person name="Ohbayashi R."/>
            <person name="Uzuka A."/>
            <person name="Nozaki H."/>
            <person name="Yoshikawa H."/>
            <person name="Miyagishima S.Y."/>
        </authorList>
    </citation>
    <scope>NUCLEOTIDE SEQUENCE [LARGE SCALE GENOMIC DNA]</scope>
    <source>
        <strain evidence="1 2">NIES-2499</strain>
    </source>
</reference>
<evidence type="ECO:0000313" key="1">
    <source>
        <dbReference type="EMBL" id="GAX85822.1"/>
    </source>
</evidence>
<keyword evidence="2" id="KW-1185">Reference proteome</keyword>
<organism evidence="1 2">
    <name type="scientific">Chlamydomonas eustigma</name>
    <dbReference type="NCBI Taxonomy" id="1157962"/>
    <lineage>
        <taxon>Eukaryota</taxon>
        <taxon>Viridiplantae</taxon>
        <taxon>Chlorophyta</taxon>
        <taxon>core chlorophytes</taxon>
        <taxon>Chlorophyceae</taxon>
        <taxon>CS clade</taxon>
        <taxon>Chlamydomonadales</taxon>
        <taxon>Chlamydomonadaceae</taxon>
        <taxon>Chlamydomonas</taxon>
    </lineage>
</organism>
<accession>A0A250XSB9</accession>
<dbReference type="AlphaFoldDB" id="A0A250XSB9"/>
<gene>
    <name evidence="1" type="ORF">CEUSTIGMA_g13237.t1</name>
</gene>
<name>A0A250XSB9_9CHLO</name>
<protein>
    <submittedName>
        <fullName evidence="1">Uncharacterized protein</fullName>
    </submittedName>
</protein>